<sequence>MLRKFAIGAACAVAVLSTAAIASVTFDPATGTGFVGKGDVQLAFGWNNAAAQANANGVTFSYKTETTYDVTCEWDTVAGKSGNVVHHEITVPKNSSVLSGVAYDARKSNQYTGYNLTGLGASTTSGQTAPDLGAACPGNNPGVVTAVDLISETGGLFVTFNGTSKEL</sequence>
<name>A0ABS7JWA1_9SPHN</name>
<evidence type="ECO:0000256" key="1">
    <source>
        <dbReference type="SAM" id="SignalP"/>
    </source>
</evidence>
<feature type="signal peptide" evidence="1">
    <location>
        <begin position="1"/>
        <end position="22"/>
    </location>
</feature>
<accession>A0ABS7JWA1</accession>
<keyword evidence="3" id="KW-1185">Reference proteome</keyword>
<dbReference type="EMBL" id="JAIGNU010000002">
    <property type="protein sequence ID" value="MBX7501853.1"/>
    <property type="molecule type" value="Genomic_DNA"/>
</dbReference>
<keyword evidence="1" id="KW-0732">Signal</keyword>
<proteinExistence type="predicted"/>
<organism evidence="2 3">
    <name type="scientific">Qipengyuania mesophila</name>
    <dbReference type="NCBI Taxonomy" id="2867246"/>
    <lineage>
        <taxon>Bacteria</taxon>
        <taxon>Pseudomonadati</taxon>
        <taxon>Pseudomonadota</taxon>
        <taxon>Alphaproteobacteria</taxon>
        <taxon>Sphingomonadales</taxon>
        <taxon>Erythrobacteraceae</taxon>
        <taxon>Qipengyuania</taxon>
    </lineage>
</organism>
<evidence type="ECO:0000313" key="2">
    <source>
        <dbReference type="EMBL" id="MBX7501853.1"/>
    </source>
</evidence>
<evidence type="ECO:0000313" key="3">
    <source>
        <dbReference type="Proteomes" id="UP000782554"/>
    </source>
</evidence>
<feature type="chain" id="PRO_5047173655" evidence="1">
    <location>
        <begin position="23"/>
        <end position="167"/>
    </location>
</feature>
<reference evidence="2 3" key="1">
    <citation type="submission" date="2021-08" db="EMBL/GenBank/DDBJ databases">
        <title>Comparative Genomics Analysis of the Genus Qipengyuania Reveals Extensive Genetic Diversity and Metabolic Versatility, Including the Description of Fifteen Novel Species.</title>
        <authorList>
            <person name="Liu Y."/>
        </authorList>
    </citation>
    <scope>NUCLEOTIDE SEQUENCE [LARGE SCALE GENOMIC DNA]</scope>
    <source>
        <strain evidence="2 3">YG27</strain>
    </source>
</reference>
<gene>
    <name evidence="2" type="ORF">K3181_10410</name>
</gene>
<protein>
    <submittedName>
        <fullName evidence="2">Uncharacterized protein</fullName>
    </submittedName>
</protein>
<dbReference type="Proteomes" id="UP000782554">
    <property type="component" value="Unassembled WGS sequence"/>
</dbReference>
<dbReference type="RefSeq" id="WP_221603052.1">
    <property type="nucleotide sequence ID" value="NZ_JAIGNU010000002.1"/>
</dbReference>
<comment type="caution">
    <text evidence="2">The sequence shown here is derived from an EMBL/GenBank/DDBJ whole genome shotgun (WGS) entry which is preliminary data.</text>
</comment>